<evidence type="ECO:0000313" key="9">
    <source>
        <dbReference type="EMBL" id="MCD2426085.1"/>
    </source>
</evidence>
<comment type="caution">
    <text evidence="9">The sequence shown here is derived from an EMBL/GenBank/DDBJ whole genome shotgun (WGS) entry which is preliminary data.</text>
</comment>
<dbReference type="InterPro" id="IPR035398">
    <property type="entry name" value="Bac_rhamnosid_C"/>
</dbReference>
<dbReference type="EMBL" id="JAJNEC010000008">
    <property type="protein sequence ID" value="MCD2426085.1"/>
    <property type="molecule type" value="Genomic_DNA"/>
</dbReference>
<dbReference type="Pfam" id="PF05592">
    <property type="entry name" value="Bac_rhamnosid"/>
    <property type="match status" value="1"/>
</dbReference>
<dbReference type="Pfam" id="PF08531">
    <property type="entry name" value="Bac_rhamnosid_N"/>
    <property type="match status" value="1"/>
</dbReference>
<evidence type="ECO:0000259" key="6">
    <source>
        <dbReference type="Pfam" id="PF08531"/>
    </source>
</evidence>
<gene>
    <name evidence="9" type="ORF">LQ567_25095</name>
</gene>
<protein>
    <recommendedName>
        <fullName evidence="2">alpha-L-rhamnosidase</fullName>
        <ecNumber evidence="2">3.2.1.40</ecNumber>
    </recommendedName>
</protein>
<dbReference type="Pfam" id="PF25788">
    <property type="entry name" value="Ig_Rha78A_N"/>
    <property type="match status" value="1"/>
</dbReference>
<dbReference type="InterPro" id="IPR008928">
    <property type="entry name" value="6-hairpin_glycosidase_sf"/>
</dbReference>
<evidence type="ECO:0000256" key="4">
    <source>
        <dbReference type="SAM" id="SignalP"/>
    </source>
</evidence>
<accession>A0ABS8PYX3</accession>
<evidence type="ECO:0000256" key="2">
    <source>
        <dbReference type="ARBA" id="ARBA00012652"/>
    </source>
</evidence>
<feature type="chain" id="PRO_5047292276" description="alpha-L-rhamnosidase" evidence="4">
    <location>
        <begin position="20"/>
        <end position="914"/>
    </location>
</feature>
<evidence type="ECO:0000313" key="10">
    <source>
        <dbReference type="Proteomes" id="UP001199816"/>
    </source>
</evidence>
<dbReference type="InterPro" id="IPR012341">
    <property type="entry name" value="6hp_glycosidase-like_sf"/>
</dbReference>
<dbReference type="PANTHER" id="PTHR33307:SF6">
    <property type="entry name" value="ALPHA-RHAMNOSIDASE (EUROFUNG)-RELATED"/>
    <property type="match status" value="1"/>
</dbReference>
<comment type="catalytic activity">
    <reaction evidence="1">
        <text>Hydrolysis of terminal non-reducing alpha-L-rhamnose residues in alpha-L-rhamnosides.</text>
        <dbReference type="EC" id="3.2.1.40"/>
    </reaction>
</comment>
<dbReference type="SUPFAM" id="SSF48208">
    <property type="entry name" value="Six-hairpin glycosidases"/>
    <property type="match status" value="1"/>
</dbReference>
<evidence type="ECO:0000259" key="5">
    <source>
        <dbReference type="Pfam" id="PF05592"/>
    </source>
</evidence>
<sequence length="914" mass="102443">MRFFATILFFLFFVCRVQAGGITATQLTCEQTVNPLGIDLARPAFGWQLRSAERGQFQTAFEMIVGDRAEQVLAGTGNVWQTGKRNSAENSIILFEGKQLRSFTRYFWKVRVYDRNGKASEWSPVAWFETAMLSAADWKAQWISDGQSLPGTDAGFYKDDPMPVFKQAVAVTKPVKTARLYIAGAGYFEAYLNGEKIGKDWLSPGWTNFDKRILYRVYDITANLRKGRNIAGLMLGNGWYNPLPMRFWGVYNLRNALATGRPVVKAQLRVTYTDGTTETINTDNSWKWKAGPVIRNSVYLGETFDGRADTKAWLQQVPESGDLPAAIANGPKGKLQADLQPPVRVAAVIKPVAVTEVAPGKFVADMGVNFAGVARIRVKAPQGTRISLRYGEDVYKDGNVNGMTAVAGQIKNGNGGPEAPPVAWQEDHFIAGGGGMETWNPRFTFHVFRYVELTGWPGKPTVDDIEGLQMHADVPDAGVFECSNRLFNKIQELTLRTFKSNIFSVQSDCAGREKFGYGGDLFCTLESFSYNFDMYNFYRKSLQDFEDDQRPLGGITETAPYVGLHDKGPGDASGPLGWQLGYPYLVKKLYEFYGDKRVIETYYPSLTKQIRFLEDRAKGFLYEEDISDHESLDPKPVALTASLFFFHHVQLMREFSELLNKKAEADRYAALEAKIRAAIRKRFYKGAGIFDNQTQAAQLFALWYDIAEEKEKQAVLRQLVQAFAAKNNHVSTGIFATKMLFDVLRVHNLDTLAYTIVNQKDFPGWGHMVAQGATTLWETWKYSDNTYSQNHPMFGSVSEWFYRSLLGINATAPGFKTFRIQPRTAGLSFAKGWYRSPYGTIGSSWEQHADNFLLHVEIPVNTMAEVWIPAAPGSVLLDGKKAGAPGTVVFLKEAQGYQVYKVASGTYTFSCRLK</sequence>
<feature type="domain" description="Alpha-L-rhamnosidase C-terminal" evidence="8">
    <location>
        <begin position="807"/>
        <end position="875"/>
    </location>
</feature>
<dbReference type="GO" id="GO:0016787">
    <property type="term" value="F:hydrolase activity"/>
    <property type="evidence" value="ECO:0007669"/>
    <property type="project" value="UniProtKB-KW"/>
</dbReference>
<dbReference type="PIRSF" id="PIRSF010631">
    <property type="entry name" value="A-rhamnsds"/>
    <property type="match status" value="1"/>
</dbReference>
<dbReference type="Gene3D" id="2.60.420.10">
    <property type="entry name" value="Maltose phosphorylase, domain 3"/>
    <property type="match status" value="1"/>
</dbReference>
<feature type="domain" description="Bacterial alpha-L-rhamnosidase N-terminal" evidence="6">
    <location>
        <begin position="173"/>
        <end position="346"/>
    </location>
</feature>
<keyword evidence="3 9" id="KW-0378">Hydrolase</keyword>
<feature type="domain" description="Alpha-L-rhamnosidase six-hairpin glycosidase" evidence="7">
    <location>
        <begin position="476"/>
        <end position="804"/>
    </location>
</feature>
<evidence type="ECO:0000259" key="8">
    <source>
        <dbReference type="Pfam" id="PF17390"/>
    </source>
</evidence>
<dbReference type="PANTHER" id="PTHR33307">
    <property type="entry name" value="ALPHA-RHAMNOSIDASE (EUROFUNG)"/>
    <property type="match status" value="1"/>
</dbReference>
<dbReference type="InterPro" id="IPR013737">
    <property type="entry name" value="Bac_rhamnosid_N"/>
</dbReference>
<feature type="signal peptide" evidence="4">
    <location>
        <begin position="1"/>
        <end position="19"/>
    </location>
</feature>
<dbReference type="Gene3D" id="2.60.40.10">
    <property type="entry name" value="Immunoglobulins"/>
    <property type="match status" value="1"/>
</dbReference>
<dbReference type="InterPro" id="IPR016007">
    <property type="entry name" value="Alpha_rhamnosid"/>
</dbReference>
<organism evidence="9 10">
    <name type="scientific">Niabella pedocola</name>
    <dbReference type="NCBI Taxonomy" id="1752077"/>
    <lineage>
        <taxon>Bacteria</taxon>
        <taxon>Pseudomonadati</taxon>
        <taxon>Bacteroidota</taxon>
        <taxon>Chitinophagia</taxon>
        <taxon>Chitinophagales</taxon>
        <taxon>Chitinophagaceae</taxon>
        <taxon>Niabella</taxon>
    </lineage>
</organism>
<keyword evidence="4" id="KW-0732">Signal</keyword>
<dbReference type="RefSeq" id="WP_231008675.1">
    <property type="nucleotide sequence ID" value="NZ_JAJNEC010000008.1"/>
</dbReference>
<dbReference type="Proteomes" id="UP001199816">
    <property type="component" value="Unassembled WGS sequence"/>
</dbReference>
<dbReference type="Pfam" id="PF17389">
    <property type="entry name" value="Bac_rhamnosid6H"/>
    <property type="match status" value="1"/>
</dbReference>
<evidence type="ECO:0000259" key="7">
    <source>
        <dbReference type="Pfam" id="PF17389"/>
    </source>
</evidence>
<dbReference type="InterPro" id="IPR008902">
    <property type="entry name" value="Rhamnosid_concanavalin"/>
</dbReference>
<proteinExistence type="predicted"/>
<keyword evidence="10" id="KW-1185">Reference proteome</keyword>
<dbReference type="EC" id="3.2.1.40" evidence="2"/>
<dbReference type="InterPro" id="IPR035396">
    <property type="entry name" value="Bac_rhamnosid6H"/>
</dbReference>
<dbReference type="Gene3D" id="1.50.10.10">
    <property type="match status" value="1"/>
</dbReference>
<reference evidence="9 10" key="1">
    <citation type="submission" date="2021-11" db="EMBL/GenBank/DDBJ databases">
        <title>Genomic of Niabella pedocola.</title>
        <authorList>
            <person name="Wu T."/>
        </authorList>
    </citation>
    <scope>NUCLEOTIDE SEQUENCE [LARGE SCALE GENOMIC DNA]</scope>
    <source>
        <strain evidence="9 10">JCM 31011</strain>
    </source>
</reference>
<dbReference type="Pfam" id="PF17390">
    <property type="entry name" value="Bac_rhamnosid_C"/>
    <property type="match status" value="1"/>
</dbReference>
<dbReference type="Gene3D" id="2.60.120.260">
    <property type="entry name" value="Galactose-binding domain-like"/>
    <property type="match status" value="2"/>
</dbReference>
<feature type="domain" description="Alpha-L-rhamnosidase concanavalin-like" evidence="5">
    <location>
        <begin position="356"/>
        <end position="471"/>
    </location>
</feature>
<dbReference type="InterPro" id="IPR013783">
    <property type="entry name" value="Ig-like_fold"/>
</dbReference>
<evidence type="ECO:0000256" key="3">
    <source>
        <dbReference type="ARBA" id="ARBA00022801"/>
    </source>
</evidence>
<evidence type="ECO:0000256" key="1">
    <source>
        <dbReference type="ARBA" id="ARBA00001445"/>
    </source>
</evidence>
<name>A0ABS8PYX3_9BACT</name>